<reference evidence="1" key="2">
    <citation type="journal article" date="2018" name="Nature">
        <title>A major lineage of non-tailed dsDNA viruses as unrecognized killers of marine bacteria.</title>
        <authorList>
            <person name="Kauffman K.M."/>
            <person name="Hussain F.A."/>
            <person name="Yang J."/>
            <person name="Arevalo P."/>
            <person name="Brown J.M."/>
            <person name="Chang W.K."/>
            <person name="VanInsberghe D."/>
            <person name="Elsherbini J."/>
            <person name="Sharma R.S."/>
            <person name="Cutler M.B."/>
            <person name="Kelly L."/>
            <person name="Polz M.F."/>
        </authorList>
    </citation>
    <scope>NUCLEOTIDE SEQUENCE</scope>
    <source>
        <strain evidence="1">10N.222.46.E12</strain>
    </source>
</reference>
<protein>
    <submittedName>
        <fullName evidence="1">Uncharacterized protein</fullName>
    </submittedName>
</protein>
<comment type="caution">
    <text evidence="1">The sequence shown here is derived from an EMBL/GenBank/DDBJ whole genome shotgun (WGS) entry which is preliminary data.</text>
</comment>
<gene>
    <name evidence="1" type="ORF">BCS90_14700</name>
</gene>
<reference evidence="1" key="1">
    <citation type="submission" date="2016-07" db="EMBL/GenBank/DDBJ databases">
        <authorList>
            <person name="Kauffman K."/>
            <person name="Arevalo P."/>
            <person name="Polz M.F."/>
        </authorList>
    </citation>
    <scope>NUCLEOTIDE SEQUENCE</scope>
    <source>
        <strain evidence="1">10N.222.46.E12</strain>
    </source>
</reference>
<evidence type="ECO:0000313" key="1">
    <source>
        <dbReference type="EMBL" id="PMP30547.1"/>
    </source>
</evidence>
<dbReference type="AlphaFoldDB" id="A0A7Z1MK76"/>
<accession>A0A7Z1MK76</accession>
<name>A0A7Z1MK76_9VIBR</name>
<dbReference type="EMBL" id="MDBS01000020">
    <property type="protein sequence ID" value="PMP30547.1"/>
    <property type="molecule type" value="Genomic_DNA"/>
</dbReference>
<proteinExistence type="predicted"/>
<sequence>MKFERLEALTRWGEDNRTVRKNFNQSNVVNQQYRTPKEKIRRALEDYASGQFKFKKDVAKKHNLSTPTLVRHANLRGVTFIKESE</sequence>
<organism evidence="1">
    <name type="scientific">Vibrio cyclitrophicus</name>
    <dbReference type="NCBI Taxonomy" id="47951"/>
    <lineage>
        <taxon>Bacteria</taxon>
        <taxon>Pseudomonadati</taxon>
        <taxon>Pseudomonadota</taxon>
        <taxon>Gammaproteobacteria</taxon>
        <taxon>Vibrionales</taxon>
        <taxon>Vibrionaceae</taxon>
        <taxon>Vibrio</taxon>
    </lineage>
</organism>